<comment type="similarity">
    <text evidence="1">Belongs to the peptidase S13 family.</text>
</comment>
<dbReference type="GO" id="GO:0006508">
    <property type="term" value="P:proteolysis"/>
    <property type="evidence" value="ECO:0007669"/>
    <property type="project" value="InterPro"/>
</dbReference>
<keyword evidence="2" id="KW-0378">Hydrolase</keyword>
<protein>
    <submittedName>
        <fullName evidence="3">D-alanyl-D-alanine carboxypeptidase</fullName>
    </submittedName>
</protein>
<keyword evidence="3" id="KW-0645">Protease</keyword>
<name>A0A431VV36_9DEIO</name>
<dbReference type="GO" id="GO:0004185">
    <property type="term" value="F:serine-type carboxypeptidase activity"/>
    <property type="evidence" value="ECO:0007669"/>
    <property type="project" value="InterPro"/>
</dbReference>
<evidence type="ECO:0000256" key="2">
    <source>
        <dbReference type="ARBA" id="ARBA00022801"/>
    </source>
</evidence>
<dbReference type="InterPro" id="IPR012338">
    <property type="entry name" value="Beta-lactam/transpept-like"/>
</dbReference>
<comment type="caution">
    <text evidence="3">The sequence shown here is derived from an EMBL/GenBank/DDBJ whole genome shotgun (WGS) entry which is preliminary data.</text>
</comment>
<organism evidence="3 4">
    <name type="scientific">Deinococcus radiophilus</name>
    <dbReference type="NCBI Taxonomy" id="32062"/>
    <lineage>
        <taxon>Bacteria</taxon>
        <taxon>Thermotogati</taxon>
        <taxon>Deinococcota</taxon>
        <taxon>Deinococci</taxon>
        <taxon>Deinococcales</taxon>
        <taxon>Deinococcaceae</taxon>
        <taxon>Deinococcus</taxon>
    </lineage>
</organism>
<dbReference type="Gene3D" id="3.40.710.10">
    <property type="entry name" value="DD-peptidase/beta-lactamase superfamily"/>
    <property type="match status" value="2"/>
</dbReference>
<gene>
    <name evidence="3" type="ORF">EJ104_07420</name>
</gene>
<dbReference type="PANTHER" id="PTHR30023">
    <property type="entry name" value="D-ALANYL-D-ALANINE CARBOXYPEPTIDASE"/>
    <property type="match status" value="1"/>
</dbReference>
<keyword evidence="3" id="KW-0121">Carboxypeptidase</keyword>
<evidence type="ECO:0000313" key="4">
    <source>
        <dbReference type="Proteomes" id="UP000277766"/>
    </source>
</evidence>
<keyword evidence="4" id="KW-1185">Reference proteome</keyword>
<dbReference type="Pfam" id="PF02113">
    <property type="entry name" value="Peptidase_S13"/>
    <property type="match status" value="2"/>
</dbReference>
<dbReference type="SUPFAM" id="SSF56601">
    <property type="entry name" value="beta-lactamase/transpeptidase-like"/>
    <property type="match status" value="1"/>
</dbReference>
<evidence type="ECO:0000256" key="1">
    <source>
        <dbReference type="ARBA" id="ARBA00006096"/>
    </source>
</evidence>
<dbReference type="AlphaFoldDB" id="A0A431VV36"/>
<accession>A0A431VV36</accession>
<dbReference type="PANTHER" id="PTHR30023:SF0">
    <property type="entry name" value="PENICILLIN-SENSITIVE CARBOXYPEPTIDASE A"/>
    <property type="match status" value="1"/>
</dbReference>
<proteinExistence type="inferred from homology"/>
<dbReference type="InterPro" id="IPR000667">
    <property type="entry name" value="Peptidase_S13"/>
</dbReference>
<sequence length="468" mass="49316">MCPVKPLLTPCIHKGGPALWRPLKVGLVIALIWGSPSGAQQDGISDTSRSNQSDQQIIRLEREPAPSRASLSALARVPEAVQITLLVQDLTTGKVRESQGSLTPMIPASTTKMITAAAVVADLQGIGGWWSTELTLPRSEVGQSAVSLLTLQGSGDPTLSLSGEQNSIQLLAQQAAAHGLTRVGQVEVQQTVDPDSWKEAVIDTPMTAFMPQEWLAQRPSTVEEMQGAVHHALVAELRAAGITVEDDTPSITPLADLSTGTSDTSEGLASVQSPALARILAETLRPSDNLLAEELLTSVAAQPDGTGTLQAAGERAIRLLEGWGVDTRQLHLADGSGLSRDTRLTARALVDLLDVMYRTGGTGQTYADPLQVFLQGDNPYAEALAHAGEGEDKYSRGGTLFARLRGSGLDVRAKTGTLPGVSALSGYVVGQSGHPLAFAVLMNGPEDSPILELRAAQDEWVQAIAAQY</sequence>
<evidence type="ECO:0000313" key="3">
    <source>
        <dbReference type="EMBL" id="RTR27096.1"/>
    </source>
</evidence>
<dbReference type="EMBL" id="RXPE01000012">
    <property type="protein sequence ID" value="RTR27096.1"/>
    <property type="molecule type" value="Genomic_DNA"/>
</dbReference>
<reference evidence="3 4" key="1">
    <citation type="submission" date="2018-12" db="EMBL/GenBank/DDBJ databases">
        <title>Deinococcus radiophilus ATCC 27603 genome sequencing and assembly.</title>
        <authorList>
            <person name="Maclea K.S."/>
            <person name="Maynard C.R."/>
        </authorList>
    </citation>
    <scope>NUCLEOTIDE SEQUENCE [LARGE SCALE GENOMIC DNA]</scope>
    <source>
        <strain evidence="3 4">ATCC 27603</strain>
    </source>
</reference>
<dbReference type="PRINTS" id="PR00922">
    <property type="entry name" value="DADACBPTASE3"/>
</dbReference>
<dbReference type="GO" id="GO:0000270">
    <property type="term" value="P:peptidoglycan metabolic process"/>
    <property type="evidence" value="ECO:0007669"/>
    <property type="project" value="TreeGrafter"/>
</dbReference>
<dbReference type="Proteomes" id="UP000277766">
    <property type="component" value="Unassembled WGS sequence"/>
</dbReference>
<dbReference type="OrthoDB" id="56883at2"/>